<dbReference type="AlphaFoldDB" id="A0A7W3LTJ9"/>
<keyword evidence="2" id="KW-1185">Reference proteome</keyword>
<protein>
    <submittedName>
        <fullName evidence="1">Uncharacterized protein</fullName>
    </submittedName>
</protein>
<comment type="caution">
    <text evidence="1">The sequence shown here is derived from an EMBL/GenBank/DDBJ whole genome shotgun (WGS) entry which is preliminary data.</text>
</comment>
<evidence type="ECO:0000313" key="1">
    <source>
        <dbReference type="EMBL" id="MBA8953992.1"/>
    </source>
</evidence>
<dbReference type="RefSeq" id="WP_182846143.1">
    <property type="nucleotide sequence ID" value="NZ_BAAALP010000001.1"/>
</dbReference>
<proteinExistence type="predicted"/>
<reference evidence="1 2" key="1">
    <citation type="submission" date="2020-08" db="EMBL/GenBank/DDBJ databases">
        <title>Genomic Encyclopedia of Type Strains, Phase IV (KMG-IV): sequencing the most valuable type-strain genomes for metagenomic binning, comparative biology and taxonomic classification.</title>
        <authorList>
            <person name="Goeker M."/>
        </authorList>
    </citation>
    <scope>NUCLEOTIDE SEQUENCE [LARGE SCALE GENOMIC DNA]</scope>
    <source>
        <strain evidence="1 2">DSM 44197</strain>
    </source>
</reference>
<organism evidence="1 2">
    <name type="scientific">Actinomadura namibiensis</name>
    <dbReference type="NCBI Taxonomy" id="182080"/>
    <lineage>
        <taxon>Bacteria</taxon>
        <taxon>Bacillati</taxon>
        <taxon>Actinomycetota</taxon>
        <taxon>Actinomycetes</taxon>
        <taxon>Streptosporangiales</taxon>
        <taxon>Thermomonosporaceae</taxon>
        <taxon>Actinomadura</taxon>
    </lineage>
</organism>
<gene>
    <name evidence="1" type="ORF">HNR61_005646</name>
</gene>
<sequence length="99" mass="10595">MDRTDANPGASLAGERDPVVAALSAVLFTSDLPTGARPAFPGALAEIRAAARRHGGVGGCMERAADGGRDSAEARRRMEWAREYARWFSARCPRRARPA</sequence>
<evidence type="ECO:0000313" key="2">
    <source>
        <dbReference type="Proteomes" id="UP000572680"/>
    </source>
</evidence>
<name>A0A7W3LTJ9_ACTNM</name>
<dbReference type="Proteomes" id="UP000572680">
    <property type="component" value="Unassembled WGS sequence"/>
</dbReference>
<dbReference type="EMBL" id="JACJIA010000008">
    <property type="protein sequence ID" value="MBA8953992.1"/>
    <property type="molecule type" value="Genomic_DNA"/>
</dbReference>
<accession>A0A7W3LTJ9</accession>